<dbReference type="InterPro" id="IPR050238">
    <property type="entry name" value="DNA_Rep/Repair_Clamp_Loader"/>
</dbReference>
<gene>
    <name evidence="1" type="primary">holB</name>
    <name evidence="1" type="ORF">NCTC13765_01397</name>
</gene>
<sequence>MKKESVEKLQPALLHHFESVLKKNQLAHAYLFSGDFGNFELSLLLAQSLFCTEKDGVWACGKCRNCRLIEAEEFSDVTVVRPVNQIIKTDRVRDLVQSFSQSGVEGNRQVFIICDADKMHTNAANSLLKTMEEPQSEIYLFLLSSDSEKILPTIRSRTQVISFPKNDSYLRRYLEEQGLLKTEADLLAAVVTGFSQAEELAKSKTFFELAAECDRFTMTYLKGAEQALLQVSKLTRLADDKVKQEQVFQILEVLFAQHMQQKSGREGLEKLVLARKMWRQNVAFQATLEYMVLS</sequence>
<dbReference type="InterPro" id="IPR004622">
    <property type="entry name" value="DNA_pol_HolB"/>
</dbReference>
<dbReference type="SUPFAM" id="SSF52540">
    <property type="entry name" value="P-loop containing nucleoside triphosphate hydrolases"/>
    <property type="match status" value="1"/>
</dbReference>
<organism evidence="1 2">
    <name type="scientific">Streptococcus massiliensis</name>
    <dbReference type="NCBI Taxonomy" id="313439"/>
    <lineage>
        <taxon>Bacteria</taxon>
        <taxon>Bacillati</taxon>
        <taxon>Bacillota</taxon>
        <taxon>Bacilli</taxon>
        <taxon>Lactobacillales</taxon>
        <taxon>Streptococcaceae</taxon>
        <taxon>Streptococcus</taxon>
    </lineage>
</organism>
<dbReference type="EMBL" id="UHFR01000005">
    <property type="protein sequence ID" value="SUN76896.1"/>
    <property type="molecule type" value="Genomic_DNA"/>
</dbReference>
<protein>
    <submittedName>
        <fullName evidence="1">DNA polymerase III subunit delta</fullName>
        <ecNumber evidence="1">2.7.7.7</ecNumber>
    </submittedName>
</protein>
<dbReference type="Pfam" id="PF13177">
    <property type="entry name" value="DNA_pol3_delta2"/>
    <property type="match status" value="1"/>
</dbReference>
<keyword evidence="1" id="KW-0548">Nucleotidyltransferase</keyword>
<dbReference type="GO" id="GO:0003887">
    <property type="term" value="F:DNA-directed DNA polymerase activity"/>
    <property type="evidence" value="ECO:0007669"/>
    <property type="project" value="UniProtKB-EC"/>
</dbReference>
<dbReference type="AlphaFoldDB" id="A0A380L104"/>
<keyword evidence="1" id="KW-0808">Transferase</keyword>
<dbReference type="PANTHER" id="PTHR11669">
    <property type="entry name" value="REPLICATION FACTOR C / DNA POLYMERASE III GAMMA-TAU SUBUNIT"/>
    <property type="match status" value="1"/>
</dbReference>
<proteinExistence type="predicted"/>
<dbReference type="Proteomes" id="UP000254634">
    <property type="component" value="Unassembled WGS sequence"/>
</dbReference>
<dbReference type="EC" id="2.7.7.7" evidence="1"/>
<evidence type="ECO:0000313" key="1">
    <source>
        <dbReference type="EMBL" id="SUN76896.1"/>
    </source>
</evidence>
<dbReference type="STRING" id="1123307.GCA_000380065_01389"/>
<dbReference type="RefSeq" id="WP_018372095.1">
    <property type="nucleotide sequence ID" value="NZ_UHFR01000005.1"/>
</dbReference>
<reference evidence="1" key="1">
    <citation type="submission" date="2018-06" db="EMBL/GenBank/DDBJ databases">
        <authorList>
            <consortium name="Pathogen Informatics"/>
            <person name="Doyle S."/>
        </authorList>
    </citation>
    <scope>NUCLEOTIDE SEQUENCE [LARGE SCALE GENOMIC DNA]</scope>
    <source>
        <strain evidence="1">NCTC13765</strain>
    </source>
</reference>
<accession>A0A380L104</accession>
<dbReference type="GO" id="GO:0008408">
    <property type="term" value="F:3'-5' exonuclease activity"/>
    <property type="evidence" value="ECO:0007669"/>
    <property type="project" value="InterPro"/>
</dbReference>
<dbReference type="OrthoDB" id="9810148at2"/>
<dbReference type="InterPro" id="IPR027417">
    <property type="entry name" value="P-loop_NTPase"/>
</dbReference>
<keyword evidence="2" id="KW-1185">Reference proteome</keyword>
<dbReference type="Gene3D" id="3.40.50.300">
    <property type="entry name" value="P-loop containing nucleotide triphosphate hydrolases"/>
    <property type="match status" value="1"/>
</dbReference>
<dbReference type="GO" id="GO:0006261">
    <property type="term" value="P:DNA-templated DNA replication"/>
    <property type="evidence" value="ECO:0007669"/>
    <property type="project" value="TreeGrafter"/>
</dbReference>
<evidence type="ECO:0000313" key="2">
    <source>
        <dbReference type="Proteomes" id="UP000254634"/>
    </source>
</evidence>
<name>A0A380L104_9STRE</name>
<dbReference type="NCBIfam" id="NF005581">
    <property type="entry name" value="PRK07276.1"/>
    <property type="match status" value="1"/>
</dbReference>
<dbReference type="NCBIfam" id="TIGR00678">
    <property type="entry name" value="holB"/>
    <property type="match status" value="1"/>
</dbReference>
<dbReference type="PANTHER" id="PTHR11669:SF8">
    <property type="entry name" value="DNA POLYMERASE III SUBUNIT DELTA"/>
    <property type="match status" value="1"/>
</dbReference>